<proteinExistence type="predicted"/>
<dbReference type="RefSeq" id="WP_224612564.1">
    <property type="nucleotide sequence ID" value="NZ_JAIQXV010000029.1"/>
</dbReference>
<protein>
    <submittedName>
        <fullName evidence="1">Uncharacterized protein</fullName>
    </submittedName>
</protein>
<sequence>MTPAQGHEGRHVSVEALRLLIGTLPTRQPITDAFETRHPLRTRPWYSSQKAHLIGWLGEYGQGGAYQRQRPGQDARHFYTHFQCAPGLLWLAEALGETPETLQQAVAAVEAAGPKGAAQCGALRRVIPWSRIEALLQTKGLTPS</sequence>
<comment type="caution">
    <text evidence="1">The sequence shown here is derived from an EMBL/GenBank/DDBJ whole genome shotgun (WGS) entry which is preliminary data.</text>
</comment>
<evidence type="ECO:0000313" key="1">
    <source>
        <dbReference type="EMBL" id="MFC6663023.1"/>
    </source>
</evidence>
<keyword evidence="2" id="KW-1185">Reference proteome</keyword>
<dbReference type="Proteomes" id="UP001596317">
    <property type="component" value="Unassembled WGS sequence"/>
</dbReference>
<evidence type="ECO:0000313" key="2">
    <source>
        <dbReference type="Proteomes" id="UP001596317"/>
    </source>
</evidence>
<dbReference type="EMBL" id="JBHSWB010000002">
    <property type="protein sequence ID" value="MFC6663023.1"/>
    <property type="molecule type" value="Genomic_DNA"/>
</dbReference>
<organism evidence="1 2">
    <name type="scientific">Deinococcus multiflagellatus</name>
    <dbReference type="NCBI Taxonomy" id="1656887"/>
    <lineage>
        <taxon>Bacteria</taxon>
        <taxon>Thermotogati</taxon>
        <taxon>Deinococcota</taxon>
        <taxon>Deinococci</taxon>
        <taxon>Deinococcales</taxon>
        <taxon>Deinococcaceae</taxon>
        <taxon>Deinococcus</taxon>
    </lineage>
</organism>
<name>A0ABW1ZR50_9DEIO</name>
<accession>A0ABW1ZR50</accession>
<gene>
    <name evidence="1" type="ORF">ACFP90_23545</name>
</gene>
<reference evidence="2" key="1">
    <citation type="journal article" date="2019" name="Int. J. Syst. Evol. Microbiol.">
        <title>The Global Catalogue of Microorganisms (GCM) 10K type strain sequencing project: providing services to taxonomists for standard genome sequencing and annotation.</title>
        <authorList>
            <consortium name="The Broad Institute Genomics Platform"/>
            <consortium name="The Broad Institute Genome Sequencing Center for Infectious Disease"/>
            <person name="Wu L."/>
            <person name="Ma J."/>
        </authorList>
    </citation>
    <scope>NUCLEOTIDE SEQUENCE [LARGE SCALE GENOMIC DNA]</scope>
    <source>
        <strain evidence="2">CCUG 63830</strain>
    </source>
</reference>